<dbReference type="EMBL" id="BRYB01006614">
    <property type="protein sequence ID" value="GMI53216.1"/>
    <property type="molecule type" value="Genomic_DNA"/>
</dbReference>
<dbReference type="SMART" id="SM01411">
    <property type="entry name" value="Ephrin_rec_like"/>
    <property type="match status" value="1"/>
</dbReference>
<dbReference type="Gene3D" id="2.10.50.10">
    <property type="entry name" value="Tumor Necrosis Factor Receptor, subunit A, domain 2"/>
    <property type="match status" value="1"/>
</dbReference>
<protein>
    <submittedName>
        <fullName evidence="2">Uncharacterized protein</fullName>
    </submittedName>
</protein>
<feature type="compositionally biased region" description="Basic and acidic residues" evidence="1">
    <location>
        <begin position="343"/>
        <end position="355"/>
    </location>
</feature>
<feature type="non-terminal residue" evidence="2">
    <location>
        <position position="1"/>
    </location>
</feature>
<dbReference type="PANTHER" id="PTHR46967:SF2">
    <property type="entry name" value="SUSHI, VON WILLEBRAND FACTOR TYPE A, EGF AND PENTRAXIN DOMAIN-CONTAINING PROTEIN 1-LIKE"/>
    <property type="match status" value="1"/>
</dbReference>
<evidence type="ECO:0000313" key="2">
    <source>
        <dbReference type="EMBL" id="GMI53216.1"/>
    </source>
</evidence>
<dbReference type="Proteomes" id="UP001165060">
    <property type="component" value="Unassembled WGS sequence"/>
</dbReference>
<accession>A0ABQ6NBZ1</accession>
<gene>
    <name evidence="2" type="ORF">TeGR_g5118</name>
</gene>
<organism evidence="2 3">
    <name type="scientific">Tetraparma gracilis</name>
    <dbReference type="NCBI Taxonomy" id="2962635"/>
    <lineage>
        <taxon>Eukaryota</taxon>
        <taxon>Sar</taxon>
        <taxon>Stramenopiles</taxon>
        <taxon>Ochrophyta</taxon>
        <taxon>Bolidophyceae</taxon>
        <taxon>Parmales</taxon>
        <taxon>Triparmaceae</taxon>
        <taxon>Tetraparma</taxon>
    </lineage>
</organism>
<evidence type="ECO:0000313" key="3">
    <source>
        <dbReference type="Proteomes" id="UP001165060"/>
    </source>
</evidence>
<name>A0ABQ6NBZ1_9STRA</name>
<keyword evidence="3" id="KW-1185">Reference proteome</keyword>
<reference evidence="2 3" key="1">
    <citation type="journal article" date="2023" name="Commun. Biol.">
        <title>Genome analysis of Parmales, the sister group of diatoms, reveals the evolutionary specialization of diatoms from phago-mixotrophs to photoautotrophs.</title>
        <authorList>
            <person name="Ban H."/>
            <person name="Sato S."/>
            <person name="Yoshikawa S."/>
            <person name="Yamada K."/>
            <person name="Nakamura Y."/>
            <person name="Ichinomiya M."/>
            <person name="Sato N."/>
            <person name="Blanc-Mathieu R."/>
            <person name="Endo H."/>
            <person name="Kuwata A."/>
            <person name="Ogata H."/>
        </authorList>
    </citation>
    <scope>NUCLEOTIDE SEQUENCE [LARGE SCALE GENOMIC DNA]</scope>
</reference>
<sequence length="355" mass="39617">AGDPILDLTIFHKNYVLRSIKKIARGFVSDDVKIMDVTSVVPESDIYYSDVTYFNEFVVDYSDGYNHTNTNEFVAKVMDAYELAAEQVPDGEMNNFTSTLQAQAKLSPSEAVRSSLVNATIGLPPDYTRPFTLADGPTNHTEFMELVTPNPNPYTDFCKAGCTYFFSEVVTTKEPTKLSNCTAKCDFTYRSAAHITVGYSDIAETARLECRDGCQIALKRCQPGYKCSQVAMYLDDAGEEQYVDGEMAICPPGTYRDVQYDQVENCVDCPPGRYREDEKGRYMESCTKCPVGKYVNKTGSAKTLECNRCPAGRFGPEPGLALCKCITETSCEDPQEYPSPANAERRESFPFEGRW</sequence>
<evidence type="ECO:0000256" key="1">
    <source>
        <dbReference type="SAM" id="MobiDB-lite"/>
    </source>
</evidence>
<feature type="region of interest" description="Disordered" evidence="1">
    <location>
        <begin position="333"/>
        <end position="355"/>
    </location>
</feature>
<comment type="caution">
    <text evidence="2">The sequence shown here is derived from an EMBL/GenBank/DDBJ whole genome shotgun (WGS) entry which is preliminary data.</text>
</comment>
<dbReference type="PANTHER" id="PTHR46967">
    <property type="entry name" value="INSULIN-LIKE GROWTH FACTOR BINDING PROTEIN,N-TERMINAL"/>
    <property type="match status" value="1"/>
</dbReference>
<proteinExistence type="predicted"/>